<evidence type="ECO:0000313" key="3">
    <source>
        <dbReference type="Proteomes" id="UP000000599"/>
    </source>
</evidence>
<dbReference type="VEuPathDB" id="FungiDB:DEHA2D00418g"/>
<dbReference type="AlphaFoldDB" id="Q6BTI1"/>
<dbReference type="Proteomes" id="UP000000599">
    <property type="component" value="Chromosome D"/>
</dbReference>
<evidence type="ECO:0000313" key="2">
    <source>
        <dbReference type="EMBL" id="CAG86584.2"/>
    </source>
</evidence>
<proteinExistence type="predicted"/>
<reference evidence="2 3" key="1">
    <citation type="journal article" date="2004" name="Nature">
        <title>Genome evolution in yeasts.</title>
        <authorList>
            <consortium name="Genolevures"/>
            <person name="Dujon B."/>
            <person name="Sherman D."/>
            <person name="Fischer G."/>
            <person name="Durrens P."/>
            <person name="Casaregola S."/>
            <person name="Lafontaine I."/>
            <person name="de Montigny J."/>
            <person name="Marck C."/>
            <person name="Neuveglise C."/>
            <person name="Talla E."/>
            <person name="Goffard N."/>
            <person name="Frangeul L."/>
            <person name="Aigle M."/>
            <person name="Anthouard V."/>
            <person name="Babour A."/>
            <person name="Barbe V."/>
            <person name="Barnay S."/>
            <person name="Blanchin S."/>
            <person name="Beckerich J.M."/>
            <person name="Beyne E."/>
            <person name="Bleykasten C."/>
            <person name="Boisrame A."/>
            <person name="Boyer J."/>
            <person name="Cattolico L."/>
            <person name="Confanioleri F."/>
            <person name="de Daruvar A."/>
            <person name="Despons L."/>
            <person name="Fabre E."/>
            <person name="Fairhead C."/>
            <person name="Ferry-Dumazet H."/>
            <person name="Groppi A."/>
            <person name="Hantraye F."/>
            <person name="Hennequin C."/>
            <person name="Jauniaux N."/>
            <person name="Joyet P."/>
            <person name="Kachouri R."/>
            <person name="Kerrest A."/>
            <person name="Koszul R."/>
            <person name="Lemaire M."/>
            <person name="Lesur I."/>
            <person name="Ma L."/>
            <person name="Muller H."/>
            <person name="Nicaud J.M."/>
            <person name="Nikolski M."/>
            <person name="Oztas S."/>
            <person name="Ozier-Kalogeropoulos O."/>
            <person name="Pellenz S."/>
            <person name="Potier S."/>
            <person name="Richard G.F."/>
            <person name="Straub M.L."/>
            <person name="Suleau A."/>
            <person name="Swennene D."/>
            <person name="Tekaia F."/>
            <person name="Wesolowski-Louvel M."/>
            <person name="Westhof E."/>
            <person name="Wirth B."/>
            <person name="Zeniou-Meyer M."/>
            <person name="Zivanovic I."/>
            <person name="Bolotin-Fukuhara M."/>
            <person name="Thierry A."/>
            <person name="Bouchier C."/>
            <person name="Caudron B."/>
            <person name="Scarpelli C."/>
            <person name="Gaillardin C."/>
            <person name="Weissenbach J."/>
            <person name="Wincker P."/>
            <person name="Souciet J.L."/>
        </authorList>
    </citation>
    <scope>NUCLEOTIDE SEQUENCE [LARGE SCALE GENOMIC DNA]</scope>
    <source>
        <strain evidence="3">ATCC 36239 / CBS 767 / BCRC 21394 / JCM 1990 / NBRC 0083 / IGC 2968</strain>
    </source>
</reference>
<accession>Q6BTI1</accession>
<dbReference type="EMBL" id="CR382136">
    <property type="protein sequence ID" value="CAG86584.2"/>
    <property type="molecule type" value="Genomic_DNA"/>
</dbReference>
<protein>
    <submittedName>
        <fullName evidence="2">DEHA2D00418p</fullName>
    </submittedName>
</protein>
<feature type="compositionally biased region" description="Basic and acidic residues" evidence="1">
    <location>
        <begin position="11"/>
        <end position="24"/>
    </location>
</feature>
<dbReference type="HOGENOM" id="CLU_2527419_0_0_1"/>
<feature type="region of interest" description="Disordered" evidence="1">
    <location>
        <begin position="1"/>
        <end position="24"/>
    </location>
</feature>
<name>Q6BTI1_DEBHA</name>
<evidence type="ECO:0000256" key="1">
    <source>
        <dbReference type="SAM" id="MobiDB-lite"/>
    </source>
</evidence>
<organism evidence="2 3">
    <name type="scientific">Debaryomyces hansenii (strain ATCC 36239 / CBS 767 / BCRC 21394 / JCM 1990 / NBRC 0083 / IGC 2968)</name>
    <name type="common">Yeast</name>
    <name type="synonym">Torulaspora hansenii</name>
    <dbReference type="NCBI Taxonomy" id="284592"/>
    <lineage>
        <taxon>Eukaryota</taxon>
        <taxon>Fungi</taxon>
        <taxon>Dikarya</taxon>
        <taxon>Ascomycota</taxon>
        <taxon>Saccharomycotina</taxon>
        <taxon>Pichiomycetes</taxon>
        <taxon>Debaryomycetaceae</taxon>
        <taxon>Debaryomyces</taxon>
    </lineage>
</organism>
<keyword evidence="3" id="KW-1185">Reference proteome</keyword>
<gene>
    <name evidence="2" type="ordered locus">DEHA2D00418g</name>
</gene>
<dbReference type="InParanoid" id="Q6BTI1"/>
<dbReference type="GeneID" id="2901108"/>
<dbReference type="KEGG" id="dha:DEHA2D00418g"/>
<dbReference type="RefSeq" id="XP_458488.2">
    <property type="nucleotide sequence ID" value="XM_458488.2"/>
</dbReference>
<sequence length="84" mass="9401">MNLAHVSRTQIKKEGNMEGRVGGKDVRREDDNWKLVNIGGRRNVNLGEGVSFHKTDAGGGSGAETGTRLRASWRLNRWRLIELN</sequence>